<feature type="non-terminal residue" evidence="1">
    <location>
        <position position="41"/>
    </location>
</feature>
<name>A0A0F9P241_9ZZZZ</name>
<evidence type="ECO:0000313" key="1">
    <source>
        <dbReference type="EMBL" id="KKM95175.1"/>
    </source>
</evidence>
<dbReference type="EMBL" id="LAZR01006044">
    <property type="protein sequence ID" value="KKM95175.1"/>
    <property type="molecule type" value="Genomic_DNA"/>
</dbReference>
<accession>A0A0F9P241</accession>
<gene>
    <name evidence="1" type="ORF">LCGC14_1190910</name>
</gene>
<sequence length="41" mass="4732">MGNRSDWHSWEGVVIRAHFHVKPVDGAYVEFILHLEPGTDE</sequence>
<proteinExistence type="predicted"/>
<organism evidence="1">
    <name type="scientific">marine sediment metagenome</name>
    <dbReference type="NCBI Taxonomy" id="412755"/>
    <lineage>
        <taxon>unclassified sequences</taxon>
        <taxon>metagenomes</taxon>
        <taxon>ecological metagenomes</taxon>
    </lineage>
</organism>
<protein>
    <submittedName>
        <fullName evidence="1">Uncharacterized protein</fullName>
    </submittedName>
</protein>
<comment type="caution">
    <text evidence="1">The sequence shown here is derived from an EMBL/GenBank/DDBJ whole genome shotgun (WGS) entry which is preliminary data.</text>
</comment>
<dbReference type="AlphaFoldDB" id="A0A0F9P241"/>
<reference evidence="1" key="1">
    <citation type="journal article" date="2015" name="Nature">
        <title>Complex archaea that bridge the gap between prokaryotes and eukaryotes.</title>
        <authorList>
            <person name="Spang A."/>
            <person name="Saw J.H."/>
            <person name="Jorgensen S.L."/>
            <person name="Zaremba-Niedzwiedzka K."/>
            <person name="Martijn J."/>
            <person name="Lind A.E."/>
            <person name="van Eijk R."/>
            <person name="Schleper C."/>
            <person name="Guy L."/>
            <person name="Ettema T.J."/>
        </authorList>
    </citation>
    <scope>NUCLEOTIDE SEQUENCE</scope>
</reference>